<comment type="similarity">
    <text evidence="8">Belongs to the insect chemoreceptor superfamily. Gustatory receptor (GR) family.</text>
</comment>
<dbReference type="Proteomes" id="UP000466442">
    <property type="component" value="Unassembled WGS sequence"/>
</dbReference>
<evidence type="ECO:0000256" key="8">
    <source>
        <dbReference type="RuleBase" id="RU363108"/>
    </source>
</evidence>
<dbReference type="PANTHER" id="PTHR21143:SF133">
    <property type="entry name" value="GUSTATORY AND PHEROMONE RECEPTOR 32A-RELATED"/>
    <property type="match status" value="1"/>
</dbReference>
<evidence type="ECO:0000313" key="10">
    <source>
        <dbReference type="Proteomes" id="UP000466442"/>
    </source>
</evidence>
<comment type="function">
    <text evidence="8">Gustatory receptor which mediates acceptance or avoidance behavior, depending on its substrates.</text>
</comment>
<comment type="subcellular location">
    <subcellularLocation>
        <location evidence="1 8">Cell membrane</location>
        <topology evidence="1 8">Multi-pass membrane protein</topology>
    </subcellularLocation>
</comment>
<evidence type="ECO:0000256" key="7">
    <source>
        <dbReference type="ARBA" id="ARBA00023224"/>
    </source>
</evidence>
<feature type="transmembrane region" description="Helical" evidence="8">
    <location>
        <begin position="229"/>
        <end position="251"/>
    </location>
</feature>
<keyword evidence="6 8" id="KW-0675">Receptor</keyword>
<keyword evidence="3 8" id="KW-0812">Transmembrane</keyword>
<reference evidence="9" key="1">
    <citation type="journal article" date="2021" name="Mol. Ecol. Resour.">
        <title>Apolygus lucorum genome provides insights into omnivorousness and mesophyll feeding.</title>
        <authorList>
            <person name="Liu Y."/>
            <person name="Liu H."/>
            <person name="Wang H."/>
            <person name="Huang T."/>
            <person name="Liu B."/>
            <person name="Yang B."/>
            <person name="Yin L."/>
            <person name="Li B."/>
            <person name="Zhang Y."/>
            <person name="Zhang S."/>
            <person name="Jiang F."/>
            <person name="Zhang X."/>
            <person name="Ren Y."/>
            <person name="Wang B."/>
            <person name="Wang S."/>
            <person name="Lu Y."/>
            <person name="Wu K."/>
            <person name="Fan W."/>
            <person name="Wang G."/>
        </authorList>
    </citation>
    <scope>NUCLEOTIDE SEQUENCE</scope>
    <source>
        <strain evidence="9">12Hb</strain>
    </source>
</reference>
<dbReference type="Pfam" id="PF08395">
    <property type="entry name" value="7tm_7"/>
    <property type="match status" value="1"/>
</dbReference>
<keyword evidence="4 8" id="KW-1133">Transmembrane helix</keyword>
<dbReference type="PANTHER" id="PTHR21143">
    <property type="entry name" value="INVERTEBRATE GUSTATORY RECEPTOR"/>
    <property type="match status" value="1"/>
</dbReference>
<feature type="transmembrane region" description="Helical" evidence="8">
    <location>
        <begin position="257"/>
        <end position="278"/>
    </location>
</feature>
<dbReference type="GO" id="GO:0050909">
    <property type="term" value="P:sensory perception of taste"/>
    <property type="evidence" value="ECO:0007669"/>
    <property type="project" value="InterPro"/>
</dbReference>
<feature type="transmembrane region" description="Helical" evidence="8">
    <location>
        <begin position="319"/>
        <end position="352"/>
    </location>
</feature>
<comment type="caution">
    <text evidence="9">The sequence shown here is derived from an EMBL/GenBank/DDBJ whole genome shotgun (WGS) entry which is preliminary data.</text>
</comment>
<dbReference type="OrthoDB" id="8183114at2759"/>
<organism evidence="9 10">
    <name type="scientific">Apolygus lucorum</name>
    <name type="common">Small green plant bug</name>
    <name type="synonym">Lygocoris lucorum</name>
    <dbReference type="NCBI Taxonomy" id="248454"/>
    <lineage>
        <taxon>Eukaryota</taxon>
        <taxon>Metazoa</taxon>
        <taxon>Ecdysozoa</taxon>
        <taxon>Arthropoda</taxon>
        <taxon>Hexapoda</taxon>
        <taxon>Insecta</taxon>
        <taxon>Pterygota</taxon>
        <taxon>Neoptera</taxon>
        <taxon>Paraneoptera</taxon>
        <taxon>Hemiptera</taxon>
        <taxon>Heteroptera</taxon>
        <taxon>Panheteroptera</taxon>
        <taxon>Cimicomorpha</taxon>
        <taxon>Miridae</taxon>
        <taxon>Mirini</taxon>
        <taxon>Apolygus</taxon>
    </lineage>
</organism>
<protein>
    <recommendedName>
        <fullName evidence="8">Gustatory receptor</fullName>
    </recommendedName>
</protein>
<evidence type="ECO:0000313" key="9">
    <source>
        <dbReference type="EMBL" id="KAF6209323.1"/>
    </source>
</evidence>
<dbReference type="GO" id="GO:0043025">
    <property type="term" value="C:neuronal cell body"/>
    <property type="evidence" value="ECO:0007669"/>
    <property type="project" value="TreeGrafter"/>
</dbReference>
<feature type="transmembrane region" description="Helical" evidence="8">
    <location>
        <begin position="47"/>
        <end position="70"/>
    </location>
</feature>
<keyword evidence="10" id="KW-1185">Reference proteome</keyword>
<dbReference type="EMBL" id="WIXP02000006">
    <property type="protein sequence ID" value="KAF6209323.1"/>
    <property type="molecule type" value="Genomic_DNA"/>
</dbReference>
<keyword evidence="7 8" id="KW-0807">Transducer</keyword>
<evidence type="ECO:0000256" key="5">
    <source>
        <dbReference type="ARBA" id="ARBA00023136"/>
    </source>
</evidence>
<feature type="transmembrane region" description="Helical" evidence="8">
    <location>
        <begin position="130"/>
        <end position="151"/>
    </location>
</feature>
<feature type="transmembrane region" description="Helical" evidence="8">
    <location>
        <begin position="90"/>
        <end position="109"/>
    </location>
</feature>
<name>A0A8S9XK19_APOLU</name>
<gene>
    <name evidence="9" type="ORF">GE061_015070</name>
</gene>
<evidence type="ECO:0000256" key="2">
    <source>
        <dbReference type="ARBA" id="ARBA00022475"/>
    </source>
</evidence>
<evidence type="ECO:0000256" key="6">
    <source>
        <dbReference type="ARBA" id="ARBA00023170"/>
    </source>
</evidence>
<dbReference type="AlphaFoldDB" id="A0A8S9XK19"/>
<dbReference type="GO" id="GO:0008049">
    <property type="term" value="P:male courtship behavior"/>
    <property type="evidence" value="ECO:0007669"/>
    <property type="project" value="TreeGrafter"/>
</dbReference>
<feature type="transmembrane region" description="Helical" evidence="8">
    <location>
        <begin position="157"/>
        <end position="177"/>
    </location>
</feature>
<dbReference type="GO" id="GO:0005886">
    <property type="term" value="C:plasma membrane"/>
    <property type="evidence" value="ECO:0007669"/>
    <property type="project" value="UniProtKB-SubCell"/>
</dbReference>
<evidence type="ECO:0000256" key="4">
    <source>
        <dbReference type="ARBA" id="ARBA00022989"/>
    </source>
</evidence>
<keyword evidence="5 8" id="KW-0472">Membrane</keyword>
<proteinExistence type="inferred from homology"/>
<evidence type="ECO:0000256" key="3">
    <source>
        <dbReference type="ARBA" id="ARBA00022692"/>
    </source>
</evidence>
<keyword evidence="2 8" id="KW-1003">Cell membrane</keyword>
<dbReference type="GO" id="GO:0030424">
    <property type="term" value="C:axon"/>
    <property type="evidence" value="ECO:0007669"/>
    <property type="project" value="TreeGrafter"/>
</dbReference>
<evidence type="ECO:0000256" key="1">
    <source>
        <dbReference type="ARBA" id="ARBA00004651"/>
    </source>
</evidence>
<dbReference type="GO" id="GO:0030425">
    <property type="term" value="C:dendrite"/>
    <property type="evidence" value="ECO:0007669"/>
    <property type="project" value="TreeGrafter"/>
</dbReference>
<accession>A0A8S9XK19</accession>
<dbReference type="InterPro" id="IPR013604">
    <property type="entry name" value="7TM_chemorcpt"/>
</dbReference>
<dbReference type="GO" id="GO:0007165">
    <property type="term" value="P:signal transduction"/>
    <property type="evidence" value="ECO:0007669"/>
    <property type="project" value="UniProtKB-KW"/>
</dbReference>
<dbReference type="GO" id="GO:0007635">
    <property type="term" value="P:chemosensory behavior"/>
    <property type="evidence" value="ECO:0007669"/>
    <property type="project" value="TreeGrafter"/>
</dbReference>
<sequence length="362" mass="41222">MLFKARVELFRGEILRNATHPLFYVCRIFGILPYSNDYKFSNGWFKYSFLFCLAVFLNNTVLGWVVLGMFDVSYLAKAMDKLLHVLQSLIENLCILAQLVSLIVYRSAFNKLLIGLRGLNEFKTVNNYNRYGVAICVIKIVLQVAAQVYTYDVAPNFNTYIFLSSCLGSFIFCLINLEYCGILELLRYQFGSVTEELRPNQYTLVPLTKRHHVLLELTTTLNEIFSWQLLIMCTGIFINLVTTLYVCIQALSDLKVLTVLGTAGMCLWQIFLLFSLAISCEETKEKAEGFNNELFKLMRESKDLCSNEKLHLYVTMKQTLNFTACGFFTIGYPLVTSIIAAATTYLVILVQFSMSDNTSGGK</sequence>